<dbReference type="InterPro" id="IPR017441">
    <property type="entry name" value="Protein_kinase_ATP_BS"/>
</dbReference>
<dbReference type="OMA" id="IIMTLAK"/>
<dbReference type="InterPro" id="IPR011009">
    <property type="entry name" value="Kinase-like_dom_sf"/>
</dbReference>
<dbReference type="FunFam" id="1.10.510.10:FF:000210">
    <property type="entry name" value="Non-specific serine/threonine protein kinase"/>
    <property type="match status" value="1"/>
</dbReference>
<keyword evidence="11" id="KW-1185">Reference proteome</keyword>
<proteinExistence type="predicted"/>
<dbReference type="EMBL" id="KK852827">
    <property type="protein sequence ID" value="KDR15396.1"/>
    <property type="molecule type" value="Genomic_DNA"/>
</dbReference>
<evidence type="ECO:0000313" key="11">
    <source>
        <dbReference type="Proteomes" id="UP000027135"/>
    </source>
</evidence>
<name>A0A067QY41_ZOONE</name>
<evidence type="ECO:0000256" key="7">
    <source>
        <dbReference type="PROSITE-ProRule" id="PRU10141"/>
    </source>
</evidence>
<keyword evidence="4 7" id="KW-0547">Nucleotide-binding</keyword>
<dbReference type="InterPro" id="IPR045270">
    <property type="entry name" value="STKc_AGC"/>
</dbReference>
<keyword evidence="5 10" id="KW-0418">Kinase</keyword>
<feature type="coiled-coil region" evidence="8">
    <location>
        <begin position="224"/>
        <end position="359"/>
    </location>
</feature>
<keyword evidence="2" id="KW-0597">Phosphoprotein</keyword>
<dbReference type="GO" id="GO:0005524">
    <property type="term" value="F:ATP binding"/>
    <property type="evidence" value="ECO:0007669"/>
    <property type="project" value="UniProtKB-UniRule"/>
</dbReference>
<keyword evidence="1" id="KW-0723">Serine/threonine-protein kinase</keyword>
<accession>A0A067QY41</accession>
<reference evidence="10 11" key="1">
    <citation type="journal article" date="2014" name="Nat. Commun.">
        <title>Molecular traces of alternative social organization in a termite genome.</title>
        <authorList>
            <person name="Terrapon N."/>
            <person name="Li C."/>
            <person name="Robertson H.M."/>
            <person name="Ji L."/>
            <person name="Meng X."/>
            <person name="Booth W."/>
            <person name="Chen Z."/>
            <person name="Childers C.P."/>
            <person name="Glastad K.M."/>
            <person name="Gokhale K."/>
            <person name="Gowin J."/>
            <person name="Gronenberg W."/>
            <person name="Hermansen R.A."/>
            <person name="Hu H."/>
            <person name="Hunt B.G."/>
            <person name="Huylmans A.K."/>
            <person name="Khalil S.M."/>
            <person name="Mitchell R.D."/>
            <person name="Munoz-Torres M.C."/>
            <person name="Mustard J.A."/>
            <person name="Pan H."/>
            <person name="Reese J.T."/>
            <person name="Scharf M.E."/>
            <person name="Sun F."/>
            <person name="Vogel H."/>
            <person name="Xiao J."/>
            <person name="Yang W."/>
            <person name="Yang Z."/>
            <person name="Yang Z."/>
            <person name="Zhou J."/>
            <person name="Zhu J."/>
            <person name="Brent C.S."/>
            <person name="Elsik C.G."/>
            <person name="Goodisman M.A."/>
            <person name="Liberles D.A."/>
            <person name="Roe R.M."/>
            <person name="Vargo E.L."/>
            <person name="Vilcinskas A."/>
            <person name="Wang J."/>
            <person name="Bornberg-Bauer E."/>
            <person name="Korb J."/>
            <person name="Zhang G."/>
            <person name="Liebig J."/>
        </authorList>
    </citation>
    <scope>NUCLEOTIDE SEQUENCE [LARGE SCALE GENOMIC DNA]</scope>
    <source>
        <tissue evidence="10">Whole organism</tissue>
    </source>
</reference>
<feature type="domain" description="Protein kinase" evidence="9">
    <location>
        <begin position="453"/>
        <end position="711"/>
    </location>
</feature>
<dbReference type="CDD" id="cd05123">
    <property type="entry name" value="STKc_AGC"/>
    <property type="match status" value="1"/>
</dbReference>
<protein>
    <submittedName>
        <fullName evidence="10">Ribosomal protein S6 kinase alpha-5</fullName>
    </submittedName>
</protein>
<evidence type="ECO:0000256" key="4">
    <source>
        <dbReference type="ARBA" id="ARBA00022741"/>
    </source>
</evidence>
<evidence type="ECO:0000259" key="9">
    <source>
        <dbReference type="PROSITE" id="PS50011"/>
    </source>
</evidence>
<dbReference type="Pfam" id="PF00069">
    <property type="entry name" value="Pkinase"/>
    <property type="match status" value="1"/>
</dbReference>
<dbReference type="InParanoid" id="A0A067QY41"/>
<feature type="binding site" evidence="7">
    <location>
        <position position="485"/>
    </location>
    <ligand>
        <name>ATP</name>
        <dbReference type="ChEBI" id="CHEBI:30616"/>
    </ligand>
</feature>
<evidence type="ECO:0000256" key="6">
    <source>
        <dbReference type="ARBA" id="ARBA00022840"/>
    </source>
</evidence>
<organism evidence="10 11">
    <name type="scientific">Zootermopsis nevadensis</name>
    <name type="common">Dampwood termite</name>
    <dbReference type="NCBI Taxonomy" id="136037"/>
    <lineage>
        <taxon>Eukaryota</taxon>
        <taxon>Metazoa</taxon>
        <taxon>Ecdysozoa</taxon>
        <taxon>Arthropoda</taxon>
        <taxon>Hexapoda</taxon>
        <taxon>Insecta</taxon>
        <taxon>Pterygota</taxon>
        <taxon>Neoptera</taxon>
        <taxon>Polyneoptera</taxon>
        <taxon>Dictyoptera</taxon>
        <taxon>Blattodea</taxon>
        <taxon>Blattoidea</taxon>
        <taxon>Termitoidae</taxon>
        <taxon>Termopsidae</taxon>
        <taxon>Zootermopsis</taxon>
    </lineage>
</organism>
<evidence type="ECO:0000256" key="1">
    <source>
        <dbReference type="ARBA" id="ARBA00022527"/>
    </source>
</evidence>
<evidence type="ECO:0000313" key="10">
    <source>
        <dbReference type="EMBL" id="KDR15396.1"/>
    </source>
</evidence>
<gene>
    <name evidence="10" type="ORF">L798_08260</name>
</gene>
<evidence type="ECO:0000256" key="3">
    <source>
        <dbReference type="ARBA" id="ARBA00022679"/>
    </source>
</evidence>
<evidence type="ECO:0000256" key="2">
    <source>
        <dbReference type="ARBA" id="ARBA00022553"/>
    </source>
</evidence>
<evidence type="ECO:0000256" key="5">
    <source>
        <dbReference type="ARBA" id="ARBA00022777"/>
    </source>
</evidence>
<keyword evidence="3" id="KW-0808">Transferase</keyword>
<dbReference type="Proteomes" id="UP000027135">
    <property type="component" value="Unassembled WGS sequence"/>
</dbReference>
<dbReference type="SMART" id="SM00220">
    <property type="entry name" value="S_TKc"/>
    <property type="match status" value="1"/>
</dbReference>
<dbReference type="PROSITE" id="PS00107">
    <property type="entry name" value="PROTEIN_KINASE_ATP"/>
    <property type="match status" value="1"/>
</dbReference>
<dbReference type="SUPFAM" id="SSF56112">
    <property type="entry name" value="Protein kinase-like (PK-like)"/>
    <property type="match status" value="1"/>
</dbReference>
<evidence type="ECO:0000256" key="8">
    <source>
        <dbReference type="SAM" id="Coils"/>
    </source>
</evidence>
<sequence>MFPLNSYWCRQLQTASPAIPYKDCEEAQDGEVTQGYQDDGARSMMSDPTNEKILHSKPTDKDIFLRLCFENKEQQTKELEQSRHCSSCVETENTTHNSRDDLTAIMEKLEENHKSITERTVLLFTDYNALSDELKKCHETVNEDNVMKTEFLKLNTKIADLEKQYFSEAGETRRTIKKLKETVNKISSENEELFVAMTETFEQRHNEMDRNEFLKLNAKICDLEKQYFSEAEETRETIKELKETVNKISSENEELFVAMTDTFEQRHNEMDRNEFLKLNAKIADLERQYFSEAKETRKTIKELKETVNKISSENEKLYVRMTEMFEQRHNDMERYEKAMELLNEAVEKILSENKKQKQEICDDASDDTTVSTHDEEVEHLNKKGSRKIKYKHNQIEFNKHAYKGIAKNILQYQAMKTTLTDENAICRSICDRCKGFTRPAEPSGTHLPTLDDFNLLNVLGSGGFGMVHLVRKNGGEDNRKLYAMKLIGLNEKTSEHTLFEQCRVECYIHERAANTPFLVPLYYAFHTQSHLLLVVEYYPGGDMSNLLSEKKRFTENEARLYMAEIVLAVEYLHHQINVIHRDLKPENILIDSQGHIAITDYGLSRHIPRHVKDKHASSECGTGQYMAPEVVYSKGYSFVIDWWSTGVILYEMIAGHQPFERHRIISSRRDFPTDFSSEAANLVIRLLKKNPKKRLGFGKNNSVAIKKHNFFHGIKWKDVERRAIKMPYQPYDDITSSVASDSTDSNHTVVGTDQEDVLKKATSVSNQQNCETSHSTSSVDNAEVCLYVAPQLRPEGKCETQTSQKHPSSNRCQNEQWGSIRGLTCICTEEFGNRTEKKKKYCGKRWWDQLRKKY</sequence>
<keyword evidence="8" id="KW-0175">Coiled coil</keyword>
<dbReference type="eggNOG" id="KOG0603">
    <property type="taxonomic scope" value="Eukaryota"/>
</dbReference>
<dbReference type="InterPro" id="IPR008271">
    <property type="entry name" value="Ser/Thr_kinase_AS"/>
</dbReference>
<dbReference type="PROSITE" id="PS00108">
    <property type="entry name" value="PROTEIN_KINASE_ST"/>
    <property type="match status" value="1"/>
</dbReference>
<dbReference type="Gene3D" id="3.30.200.20">
    <property type="entry name" value="Phosphorylase Kinase, domain 1"/>
    <property type="match status" value="1"/>
</dbReference>
<dbReference type="STRING" id="136037.A0A067QY41"/>
<keyword evidence="6 7" id="KW-0067">ATP-binding</keyword>
<dbReference type="GO" id="GO:0004674">
    <property type="term" value="F:protein serine/threonine kinase activity"/>
    <property type="evidence" value="ECO:0007669"/>
    <property type="project" value="UniProtKB-KW"/>
</dbReference>
<dbReference type="PROSITE" id="PS50011">
    <property type="entry name" value="PROTEIN_KINASE_DOM"/>
    <property type="match status" value="1"/>
</dbReference>
<dbReference type="Gene3D" id="1.10.510.10">
    <property type="entry name" value="Transferase(Phosphotransferase) domain 1"/>
    <property type="match status" value="1"/>
</dbReference>
<dbReference type="PANTHER" id="PTHR24351">
    <property type="entry name" value="RIBOSOMAL PROTEIN S6 KINASE"/>
    <property type="match status" value="1"/>
</dbReference>
<dbReference type="InterPro" id="IPR000719">
    <property type="entry name" value="Prot_kinase_dom"/>
</dbReference>
<dbReference type="AlphaFoldDB" id="A0A067QY41"/>